<feature type="chain" id="PRO_5015149969" description="Amine oxidase" evidence="7">
    <location>
        <begin position="18"/>
        <end position="756"/>
    </location>
</feature>
<dbReference type="InterPro" id="IPR016182">
    <property type="entry name" value="Cu_amine_oxidase_N-reg"/>
</dbReference>
<dbReference type="STRING" id="554055.A0A2P6VDY2"/>
<dbReference type="Pfam" id="PF01179">
    <property type="entry name" value="Cu_amine_oxid"/>
    <property type="match status" value="2"/>
</dbReference>
<feature type="signal peptide" evidence="7">
    <location>
        <begin position="1"/>
        <end position="17"/>
    </location>
</feature>
<dbReference type="OrthoDB" id="5379943at2759"/>
<evidence type="ECO:0000259" key="10">
    <source>
        <dbReference type="Pfam" id="PF09248"/>
    </source>
</evidence>
<dbReference type="EC" id="1.4.3.-" evidence="6"/>
<dbReference type="GO" id="GO:0008131">
    <property type="term" value="F:primary methylamine oxidase activity"/>
    <property type="evidence" value="ECO:0007669"/>
    <property type="project" value="InterPro"/>
</dbReference>
<feature type="domain" description="Copper amine oxidase catalytic" evidence="8">
    <location>
        <begin position="514"/>
        <end position="729"/>
    </location>
</feature>
<keyword evidence="5 6" id="KW-0186">Copper</keyword>
<dbReference type="GO" id="GO:0009308">
    <property type="term" value="P:amine metabolic process"/>
    <property type="evidence" value="ECO:0007669"/>
    <property type="project" value="UniProtKB-UniRule"/>
</dbReference>
<feature type="domain" description="DUF1965" evidence="10">
    <location>
        <begin position="257"/>
        <end position="324"/>
    </location>
</feature>
<evidence type="ECO:0000256" key="6">
    <source>
        <dbReference type="RuleBase" id="RU000672"/>
    </source>
</evidence>
<accession>A0A2P6VDY2</accession>
<dbReference type="PROSITE" id="PS01165">
    <property type="entry name" value="COPPER_AMINE_OXID_2"/>
    <property type="match status" value="1"/>
</dbReference>
<dbReference type="PRINTS" id="PR00766">
    <property type="entry name" value="CUDAOXIDASE"/>
</dbReference>
<dbReference type="InterPro" id="IPR000269">
    <property type="entry name" value="Cu_amine_oxidase"/>
</dbReference>
<dbReference type="Gene3D" id="2.70.98.20">
    <property type="entry name" value="Copper amine oxidase, catalytic domain"/>
    <property type="match status" value="2"/>
</dbReference>
<keyword evidence="3 6" id="KW-0801">TPQ</keyword>
<dbReference type="Proteomes" id="UP000239649">
    <property type="component" value="Unassembled WGS sequence"/>
</dbReference>
<evidence type="ECO:0000256" key="7">
    <source>
        <dbReference type="SAM" id="SignalP"/>
    </source>
</evidence>
<feature type="domain" description="Copper amine oxidase catalytic" evidence="8">
    <location>
        <begin position="342"/>
        <end position="502"/>
    </location>
</feature>
<evidence type="ECO:0000256" key="1">
    <source>
        <dbReference type="ARBA" id="ARBA00007983"/>
    </source>
</evidence>
<comment type="caution">
    <text evidence="11">The sequence shown here is derived from an EMBL/GenBank/DDBJ whole genome shotgun (WGS) entry which is preliminary data.</text>
</comment>
<dbReference type="Gene3D" id="3.10.450.40">
    <property type="match status" value="2"/>
</dbReference>
<evidence type="ECO:0000256" key="3">
    <source>
        <dbReference type="ARBA" id="ARBA00022772"/>
    </source>
</evidence>
<dbReference type="PANTHER" id="PTHR10638">
    <property type="entry name" value="COPPER AMINE OXIDASE"/>
    <property type="match status" value="1"/>
</dbReference>
<dbReference type="PANTHER" id="PTHR10638:SF20">
    <property type="entry name" value="AMINE OXIDASE"/>
    <property type="match status" value="1"/>
</dbReference>
<feature type="domain" description="Copper amine oxidase N2-terminal" evidence="9">
    <location>
        <begin position="96"/>
        <end position="150"/>
    </location>
</feature>
<dbReference type="EMBL" id="LHPF02000011">
    <property type="protein sequence ID" value="PSC72271.1"/>
    <property type="molecule type" value="Genomic_DNA"/>
</dbReference>
<comment type="cofactor">
    <cofactor evidence="6">
        <name>Cu cation</name>
        <dbReference type="ChEBI" id="CHEBI:23378"/>
    </cofactor>
    <text evidence="6">Contains 1 topaquinone per subunit.</text>
</comment>
<dbReference type="InterPro" id="IPR015800">
    <property type="entry name" value="Cu_amine_oxidase_N2"/>
</dbReference>
<gene>
    <name evidence="11" type="ORF">C2E20_4364</name>
</gene>
<comment type="similarity">
    <text evidence="1 6">Belongs to the copper/topaquinone oxidase family.</text>
</comment>
<evidence type="ECO:0000313" key="12">
    <source>
        <dbReference type="Proteomes" id="UP000239649"/>
    </source>
</evidence>
<protein>
    <recommendedName>
        <fullName evidence="6">Amine oxidase</fullName>
        <ecNumber evidence="6">1.4.3.-</ecNumber>
    </recommendedName>
</protein>
<evidence type="ECO:0000256" key="2">
    <source>
        <dbReference type="ARBA" id="ARBA00022723"/>
    </source>
</evidence>
<dbReference type="Pfam" id="PF02727">
    <property type="entry name" value="Cu_amine_oxidN2"/>
    <property type="match status" value="1"/>
</dbReference>
<dbReference type="InterPro" id="IPR049947">
    <property type="entry name" value="Cu_Am_Ox_Cu-bd"/>
</dbReference>
<dbReference type="AlphaFoldDB" id="A0A2P6VDY2"/>
<evidence type="ECO:0000259" key="8">
    <source>
        <dbReference type="Pfam" id="PF01179"/>
    </source>
</evidence>
<reference evidence="11 12" key="1">
    <citation type="journal article" date="2018" name="Plant J.">
        <title>Genome sequences of Chlorella sorokiniana UTEX 1602 and Micractinium conductrix SAG 241.80: implications to maltose excretion by a green alga.</title>
        <authorList>
            <person name="Arriola M.B."/>
            <person name="Velmurugan N."/>
            <person name="Zhang Y."/>
            <person name="Plunkett M.H."/>
            <person name="Hondzo H."/>
            <person name="Barney B.M."/>
        </authorList>
    </citation>
    <scope>NUCLEOTIDE SEQUENCE [LARGE SCALE GENOMIC DNA]</scope>
    <source>
        <strain evidence="11 12">SAG 241.80</strain>
    </source>
</reference>
<dbReference type="InterPro" id="IPR015328">
    <property type="entry name" value="DUF1965"/>
</dbReference>
<evidence type="ECO:0000256" key="4">
    <source>
        <dbReference type="ARBA" id="ARBA00023002"/>
    </source>
</evidence>
<dbReference type="InterPro" id="IPR036460">
    <property type="entry name" value="Cu_amine_oxidase_C_sf"/>
</dbReference>
<evidence type="ECO:0000259" key="9">
    <source>
        <dbReference type="Pfam" id="PF02727"/>
    </source>
</evidence>
<keyword evidence="7" id="KW-0732">Signal</keyword>
<dbReference type="GO" id="GO:0048038">
    <property type="term" value="F:quinone binding"/>
    <property type="evidence" value="ECO:0007669"/>
    <property type="project" value="InterPro"/>
</dbReference>
<keyword evidence="12" id="KW-1185">Reference proteome</keyword>
<dbReference type="GO" id="GO:0005886">
    <property type="term" value="C:plasma membrane"/>
    <property type="evidence" value="ECO:0007669"/>
    <property type="project" value="TreeGrafter"/>
</dbReference>
<dbReference type="SUPFAM" id="SSF49998">
    <property type="entry name" value="Amine oxidase catalytic domain"/>
    <property type="match status" value="1"/>
</dbReference>
<comment type="PTM">
    <text evidence="6">Topaquinone (TPQ) is generated by copper-dependent autoxidation of a specific tyrosyl residue.</text>
</comment>
<proteinExistence type="inferred from homology"/>
<dbReference type="SUPFAM" id="SSF54416">
    <property type="entry name" value="Amine oxidase N-terminal region"/>
    <property type="match status" value="2"/>
</dbReference>
<evidence type="ECO:0000313" key="11">
    <source>
        <dbReference type="EMBL" id="PSC72271.1"/>
    </source>
</evidence>
<sequence>MVAKRLLLALALALVLATHYRALQAAEGAAGTCRSGPRGGIDPKPVRASIFNELTVQEIYAVLRWTLKKFPGTKYQGDIPGPGGQNGDNVDILPTDNYIYRVILKDPPKQAALAYLDNRGPKPARMARVIIVRGAAKPRDVMEYAVGPLPLGPGAKATPLFKPGQVPYVKKPEDAPEHTLMEEKIGDAADQMKTLFRFMTSSPANSDKCYGPADECNSDYFGWWCSASLLEDGTKRVSNIQWWFQARGAKSGNELNLMPLPLYMRIDVTSPNYNNWRIFDLVYCNQGPFATPAALMAAFNAGKIKKCTTPYGKPGYDDTWTRTDVARGTRVRESAAIAGPRTIWPEGQRFGLKDAASQTGRGFTYMGWEGHVTVDPYTGIQFHDIKFKGRRVLYELALKELYAQYAGVSMPGQVTYFDSVYGIGSNARPLRPGLDCPENAEYMGVSFLSYDAEVGYMPRVVCFFEDDLGQADWRHTHTDATPPHVDGVRSSALTIRFVTTPAYWDPVFGTSAPDRAYMPRVQGNTAGVLHDHLGLWKVDLDVTGAANRLVKKSVHFGSYKQAGVFNEPGWGYKDGFKYMKEELIPKEAGFSYDYKVPAVYQVQSMTEKNKWGSPKAYTVSVGYTTSQLLPPGHPIARAMAWSTNHLWATVQKDNEEHGHYSIYDQHSSRRPAFSFNEYVDGESIMGKDIVLWVTMGAQHVPRSEDVPLITNHGTHMTIKPFNYFDELPTMDIVDKKVFGTCTTDLGYAAQTTWRPN</sequence>
<keyword evidence="2 6" id="KW-0479">Metal-binding</keyword>
<dbReference type="InterPro" id="IPR015798">
    <property type="entry name" value="Cu_amine_oxidase_C"/>
</dbReference>
<evidence type="ECO:0000256" key="5">
    <source>
        <dbReference type="ARBA" id="ARBA00023008"/>
    </source>
</evidence>
<dbReference type="GO" id="GO:0005507">
    <property type="term" value="F:copper ion binding"/>
    <property type="evidence" value="ECO:0007669"/>
    <property type="project" value="InterPro"/>
</dbReference>
<dbReference type="Pfam" id="PF09248">
    <property type="entry name" value="DUF1965"/>
    <property type="match status" value="1"/>
</dbReference>
<organism evidence="11 12">
    <name type="scientific">Micractinium conductrix</name>
    <dbReference type="NCBI Taxonomy" id="554055"/>
    <lineage>
        <taxon>Eukaryota</taxon>
        <taxon>Viridiplantae</taxon>
        <taxon>Chlorophyta</taxon>
        <taxon>core chlorophytes</taxon>
        <taxon>Trebouxiophyceae</taxon>
        <taxon>Chlorellales</taxon>
        <taxon>Chlorellaceae</taxon>
        <taxon>Chlorella clade</taxon>
        <taxon>Micractinium</taxon>
    </lineage>
</organism>
<keyword evidence="4 6" id="KW-0560">Oxidoreductase</keyword>
<name>A0A2P6VDY2_9CHLO</name>